<dbReference type="GO" id="GO:0005975">
    <property type="term" value="P:carbohydrate metabolic process"/>
    <property type="evidence" value="ECO:0007669"/>
    <property type="project" value="InterPro"/>
</dbReference>
<dbReference type="NCBIfam" id="TIGR00167">
    <property type="entry name" value="cbbA"/>
    <property type="match status" value="1"/>
</dbReference>
<dbReference type="RefSeq" id="WP_212781122.1">
    <property type="nucleotide sequence ID" value="NZ_BMAY01000010.1"/>
</dbReference>
<feature type="binding site" evidence="2">
    <location>
        <position position="182"/>
    </location>
    <ligand>
        <name>Zn(2+)</name>
        <dbReference type="ChEBI" id="CHEBI:29105"/>
        <label>1</label>
        <note>catalytic</note>
    </ligand>
</feature>
<dbReference type="Pfam" id="PF01116">
    <property type="entry name" value="F_bP_aldolase"/>
    <property type="match status" value="1"/>
</dbReference>
<feature type="binding site" evidence="2">
    <location>
        <position position="104"/>
    </location>
    <ligand>
        <name>Zn(2+)</name>
        <dbReference type="ChEBI" id="CHEBI:29105"/>
        <label>2</label>
    </ligand>
</feature>
<name>A0A916VI68_9LACO</name>
<dbReference type="Proteomes" id="UP000677218">
    <property type="component" value="Unassembled WGS sequence"/>
</dbReference>
<dbReference type="InterPro" id="IPR050246">
    <property type="entry name" value="Class_II_FBP_aldolase"/>
</dbReference>
<reference evidence="3" key="1">
    <citation type="submission" date="2020-08" db="EMBL/GenBank/DDBJ databases">
        <title>Taxonomic study for Lactobacillus species isolated from hardwood bark.</title>
        <authorList>
            <person name="Tohno M."/>
            <person name="Tanizawa Y."/>
        </authorList>
    </citation>
    <scope>NUCLEOTIDE SEQUENCE</scope>
    <source>
        <strain evidence="3">B40</strain>
    </source>
</reference>
<evidence type="ECO:0000313" key="4">
    <source>
        <dbReference type="Proteomes" id="UP000677218"/>
    </source>
</evidence>
<dbReference type="InterPro" id="IPR000771">
    <property type="entry name" value="FBA_II"/>
</dbReference>
<dbReference type="PIRSF" id="PIRSF001359">
    <property type="entry name" value="F_bP_aldolase_II"/>
    <property type="match status" value="1"/>
</dbReference>
<feature type="binding site" evidence="2">
    <location>
        <position position="83"/>
    </location>
    <ligand>
        <name>Zn(2+)</name>
        <dbReference type="ChEBI" id="CHEBI:29105"/>
        <label>1</label>
        <note>catalytic</note>
    </ligand>
</feature>
<feature type="active site" description="Proton donor" evidence="1">
    <location>
        <position position="82"/>
    </location>
</feature>
<keyword evidence="2" id="KW-0862">Zinc</keyword>
<dbReference type="GO" id="GO:0008270">
    <property type="term" value="F:zinc ion binding"/>
    <property type="evidence" value="ECO:0007669"/>
    <property type="project" value="InterPro"/>
</dbReference>
<dbReference type="EMBL" id="BMAY01000010">
    <property type="protein sequence ID" value="GFZ27437.1"/>
    <property type="molecule type" value="Genomic_DNA"/>
</dbReference>
<sequence>MVLANLNDVLPKAKKDGYAVGAFNYADLNTARGIVKAAETEKAPVVLQIAESHFPYLPLDIGGKIALDLAKQSSVPVVVHLDHGTDIKTCMIALQMGFKSVMIDQSLKPLDENIAATKKVVEVAHMLGATVEGEVGVMTTDVGKGKADYSNLSDNYTTVEDAKRFYEETGVDAVAISYGTVHGIYREKLSLNFERLYEISEALPIPLVVHGGSGLSDEEYHKSISNGISKVNYYSTMSYNVTNGLRNYLNEQKDKQTFLFNADLKIMELVQKDISEKIRIFGSNNRV</sequence>
<dbReference type="PANTHER" id="PTHR30304">
    <property type="entry name" value="D-TAGATOSE-1,6-BISPHOSPHATE ALDOLASE"/>
    <property type="match status" value="1"/>
</dbReference>
<dbReference type="PANTHER" id="PTHR30304:SF0">
    <property type="entry name" value="D-TAGATOSE-1,6-BISPHOSPHATE ALDOLASE SUBUNIT GATY-RELATED"/>
    <property type="match status" value="1"/>
</dbReference>
<organism evidence="3 4">
    <name type="scientific">Lactobacillus corticis</name>
    <dbReference type="NCBI Taxonomy" id="2201249"/>
    <lineage>
        <taxon>Bacteria</taxon>
        <taxon>Bacillati</taxon>
        <taxon>Bacillota</taxon>
        <taxon>Bacilli</taxon>
        <taxon>Lactobacillales</taxon>
        <taxon>Lactobacillaceae</taxon>
        <taxon>Lactobacillus</taxon>
    </lineage>
</organism>
<dbReference type="InterPro" id="IPR013785">
    <property type="entry name" value="Aldolase_TIM"/>
</dbReference>
<dbReference type="Gene3D" id="3.20.20.70">
    <property type="entry name" value="Aldolase class I"/>
    <property type="match status" value="1"/>
</dbReference>
<evidence type="ECO:0000256" key="2">
    <source>
        <dbReference type="PIRSR" id="PIRSR001359-3"/>
    </source>
</evidence>
<evidence type="ECO:0000313" key="3">
    <source>
        <dbReference type="EMBL" id="GFZ27437.1"/>
    </source>
</evidence>
<accession>A0A916VI68</accession>
<feature type="binding site" evidence="2">
    <location>
        <position position="134"/>
    </location>
    <ligand>
        <name>Zn(2+)</name>
        <dbReference type="ChEBI" id="CHEBI:29105"/>
        <label>2</label>
    </ligand>
</feature>
<keyword evidence="4" id="KW-1185">Reference proteome</keyword>
<dbReference type="AlphaFoldDB" id="A0A916VI68"/>
<dbReference type="GO" id="GO:0016832">
    <property type="term" value="F:aldehyde-lyase activity"/>
    <property type="evidence" value="ECO:0007669"/>
    <property type="project" value="InterPro"/>
</dbReference>
<comment type="caution">
    <text evidence="3">The sequence shown here is derived from an EMBL/GenBank/DDBJ whole genome shotgun (WGS) entry which is preliminary data.</text>
</comment>
<keyword evidence="2" id="KW-0479">Metal-binding</keyword>
<proteinExistence type="predicted"/>
<evidence type="ECO:0000256" key="1">
    <source>
        <dbReference type="PIRSR" id="PIRSR001359-1"/>
    </source>
</evidence>
<feature type="binding site" evidence="2">
    <location>
        <position position="210"/>
    </location>
    <ligand>
        <name>Zn(2+)</name>
        <dbReference type="ChEBI" id="CHEBI:29105"/>
        <label>1</label>
        <note>catalytic</note>
    </ligand>
</feature>
<gene>
    <name evidence="3" type="ORF">LCB40_13170</name>
</gene>
<protein>
    <submittedName>
        <fullName evidence="3">Fructose/tagatose bisphosphate aldolase</fullName>
    </submittedName>
</protein>
<comment type="cofactor">
    <cofactor evidence="2">
        <name>Zn(2+)</name>
        <dbReference type="ChEBI" id="CHEBI:29105"/>
    </cofactor>
    <text evidence="2">Binds 2 Zn(2+) ions per subunit. One is catalytic and the other provides a structural contribution.</text>
</comment>
<dbReference type="CDD" id="cd00947">
    <property type="entry name" value="TBP_aldolase_IIB"/>
    <property type="match status" value="1"/>
</dbReference>
<dbReference type="SUPFAM" id="SSF51569">
    <property type="entry name" value="Aldolase"/>
    <property type="match status" value="1"/>
</dbReference>